<evidence type="ECO:0000256" key="1">
    <source>
        <dbReference type="SAM" id="Phobius"/>
    </source>
</evidence>
<name>A0A1B1KH64_RHOOP</name>
<geneLocation type="plasmid" evidence="4">
    <name>pr1cp1</name>
</geneLocation>
<dbReference type="Proteomes" id="UP000186108">
    <property type="component" value="Plasmid pR1CP1"/>
</dbReference>
<feature type="domain" description="CBU-0592-like" evidence="2">
    <location>
        <begin position="3"/>
        <end position="75"/>
    </location>
</feature>
<feature type="transmembrane region" description="Helical" evidence="1">
    <location>
        <begin position="55"/>
        <end position="74"/>
    </location>
</feature>
<gene>
    <name evidence="3" type="ORF">R1CP_36725</name>
</gene>
<keyword evidence="3" id="KW-0614">Plasmid</keyword>
<dbReference type="Pfam" id="PF26604">
    <property type="entry name" value="CBU_0592"/>
    <property type="match status" value="1"/>
</dbReference>
<dbReference type="NCBIfam" id="NF047864">
    <property type="entry name" value="CBU_0592_membra"/>
    <property type="match status" value="1"/>
</dbReference>
<evidence type="ECO:0000313" key="4">
    <source>
        <dbReference type="Proteomes" id="UP000186108"/>
    </source>
</evidence>
<feature type="transmembrane region" description="Helical" evidence="1">
    <location>
        <begin position="30"/>
        <end position="48"/>
    </location>
</feature>
<evidence type="ECO:0000259" key="2">
    <source>
        <dbReference type="Pfam" id="PF26604"/>
    </source>
</evidence>
<evidence type="ECO:0000313" key="3">
    <source>
        <dbReference type="EMBL" id="ANS31951.1"/>
    </source>
</evidence>
<keyword evidence="1" id="KW-0472">Membrane</keyword>
<accession>A0A1B1KH64</accession>
<proteinExistence type="predicted"/>
<dbReference type="AlphaFoldDB" id="A0A1B1KH64"/>
<dbReference type="InterPro" id="IPR058058">
    <property type="entry name" value="CBU_0592-like"/>
</dbReference>
<keyword evidence="1" id="KW-1133">Transmembrane helix</keyword>
<sequence length="88" mass="9484">MTQAIQVVSSLLILIPFGLAQTHRLSPTSGIYIVSNLLGSTILAVQALRVSQWGFLLLEGSWALISLAGLVVMVNTKRSTRSYTALAR</sequence>
<protein>
    <submittedName>
        <fullName evidence="3">Putative membrane protein</fullName>
    </submittedName>
</protein>
<organism evidence="3 4">
    <name type="scientific">Rhodococcus opacus</name>
    <name type="common">Nocardia opaca</name>
    <dbReference type="NCBI Taxonomy" id="37919"/>
    <lineage>
        <taxon>Bacteria</taxon>
        <taxon>Bacillati</taxon>
        <taxon>Actinomycetota</taxon>
        <taxon>Actinomycetes</taxon>
        <taxon>Mycobacteriales</taxon>
        <taxon>Nocardiaceae</taxon>
        <taxon>Rhodococcus</taxon>
    </lineage>
</organism>
<dbReference type="EMBL" id="CP009112">
    <property type="protein sequence ID" value="ANS31951.1"/>
    <property type="molecule type" value="Genomic_DNA"/>
</dbReference>
<keyword evidence="1" id="KW-0812">Transmembrane</keyword>
<reference evidence="3 4" key="1">
    <citation type="submission" date="2014-07" db="EMBL/GenBank/DDBJ databases">
        <authorList>
            <person name="Zhang J.E."/>
            <person name="Yang H."/>
            <person name="Guo J."/>
            <person name="Deng Z."/>
            <person name="Luo H."/>
            <person name="Luo M."/>
            <person name="Zhao B."/>
        </authorList>
    </citation>
    <scope>NUCLEOTIDE SEQUENCE [LARGE SCALE GENOMIC DNA]</scope>
    <source>
        <strain evidence="3 4">1CP</strain>
        <plasmid evidence="4">Plasmid pr1cp1</plasmid>
    </source>
</reference>